<feature type="coiled-coil region" evidence="4">
    <location>
        <begin position="344"/>
        <end position="371"/>
    </location>
</feature>
<reference evidence="6 7" key="1">
    <citation type="journal article" date="2021" name="Nat. Commun.">
        <title>Incipient diploidization of the medicinal plant Perilla within 10,000 years.</title>
        <authorList>
            <person name="Zhang Y."/>
            <person name="Shen Q."/>
            <person name="Leng L."/>
            <person name="Zhang D."/>
            <person name="Chen S."/>
            <person name="Shi Y."/>
            <person name="Ning Z."/>
            <person name="Chen S."/>
        </authorList>
    </citation>
    <scope>NUCLEOTIDE SEQUENCE [LARGE SCALE GENOMIC DNA]</scope>
    <source>
        <strain evidence="7">cv. PC099</strain>
    </source>
</reference>
<dbReference type="InterPro" id="IPR038765">
    <property type="entry name" value="Papain-like_cys_pep_sf"/>
</dbReference>
<dbReference type="Pfam" id="PF26133">
    <property type="entry name" value="DUF8039"/>
    <property type="match status" value="1"/>
</dbReference>
<dbReference type="PANTHER" id="PTHR33018">
    <property type="entry name" value="OS10G0338966 PROTEIN-RELATED"/>
    <property type="match status" value="1"/>
</dbReference>
<evidence type="ECO:0000313" key="7">
    <source>
        <dbReference type="Proteomes" id="UP001190926"/>
    </source>
</evidence>
<dbReference type="SUPFAM" id="SSF54001">
    <property type="entry name" value="Cysteine proteinases"/>
    <property type="match status" value="1"/>
</dbReference>
<keyword evidence="7" id="KW-1185">Reference proteome</keyword>
<dbReference type="Pfam" id="PF03004">
    <property type="entry name" value="Transposase_24"/>
    <property type="match status" value="1"/>
</dbReference>
<dbReference type="EMBL" id="SDAM02000556">
    <property type="protein sequence ID" value="KAH6823951.1"/>
    <property type="molecule type" value="Genomic_DNA"/>
</dbReference>
<dbReference type="InterPro" id="IPR003653">
    <property type="entry name" value="Peptidase_C48_C"/>
</dbReference>
<proteinExistence type="inferred from homology"/>
<dbReference type="Pfam" id="PF02902">
    <property type="entry name" value="Peptidase_C48"/>
    <property type="match status" value="1"/>
</dbReference>
<keyword evidence="4" id="KW-0175">Coiled coil</keyword>
<keyword evidence="2" id="KW-0645">Protease</keyword>
<evidence type="ECO:0000256" key="2">
    <source>
        <dbReference type="ARBA" id="ARBA00022670"/>
    </source>
</evidence>
<dbReference type="InterPro" id="IPR004252">
    <property type="entry name" value="Probable_transposase_24"/>
</dbReference>
<evidence type="ECO:0000256" key="3">
    <source>
        <dbReference type="ARBA" id="ARBA00022801"/>
    </source>
</evidence>
<protein>
    <recommendedName>
        <fullName evidence="5">Ubiquitin-like protease family profile domain-containing protein</fullName>
    </recommendedName>
</protein>
<evidence type="ECO:0000256" key="1">
    <source>
        <dbReference type="ARBA" id="ARBA00005234"/>
    </source>
</evidence>
<dbReference type="GO" id="GO:0008234">
    <property type="term" value="F:cysteine-type peptidase activity"/>
    <property type="evidence" value="ECO:0007669"/>
    <property type="project" value="InterPro"/>
</dbReference>
<evidence type="ECO:0000259" key="5">
    <source>
        <dbReference type="PROSITE" id="PS50600"/>
    </source>
</evidence>
<sequence length="730" mass="84088">MKARSEIWLQQEHNKSFISWLRVRLEQTSSERLKWMANGPNKTVLTYQSYLVKGVTYHTKERDRLRTTQNSGAKGIKEVVEFNSKQQPYGPVASEIQSYIGVLARKEVKICYNSWKDVPKEVKEKIWDHVKMSYQVEDNWKIKCFESACTKWRQWKSGLYKKHILPNKDNPDKLNDPPSGSGIRQEDWRQYVISRMSDDFKKLSSLQSERCKMNQFPHRLSRRGYAGLGEQLKDELHGDDEIDRAIMWKKARVVKSGDIEDEKLKNTFEKIDDYIQQKKEGKFKSKGWGEDVLTRALEKPEHSGRVRGLGSYITPTVYFKQFGEKEKGLKPDEKTELMEARKHIAKQDLLLMQLQERLTRLEEQKEADDEKGSCSVKQPVHPVHLIDENIEDVELISEMEASLGKSVSLLSHSSKAIVAYGTVVTPSGDSFPDGCLCVAIDEVLDPDMLLPYPISDNSQNLGDAVGSHIAWPAFLVTVKEMSQKKKMKEIKEVKKRMVNNYDSLKSSLKVLYLYGERNLKNGEGILISFDDDVFGCEFEIHLHIEDIVSFCELEPISGNCIAAYICYLYKILVEKDRIDTCRFMDPFSVSYVPKQSQDDRARALFQGIEKVSTTQLAIVPCNVGLHWILTVIDPHKESIYLFDPLCHRIRNDTWTQTVNKAIFMYNAKIGRRGKKQPHWEIVKGPIQPDSKQCGFFVMRYMKEIIDEIAIKGSISLKSHVQMGDMSTVQV</sequence>
<keyword evidence="3" id="KW-0378">Hydrolase</keyword>
<dbReference type="PANTHER" id="PTHR33018:SF31">
    <property type="entry name" value="TRANSPOSASE, PTTA_EN_SPM, PLANT"/>
    <property type="match status" value="1"/>
</dbReference>
<dbReference type="Proteomes" id="UP001190926">
    <property type="component" value="Unassembled WGS sequence"/>
</dbReference>
<organism evidence="6 7">
    <name type="scientific">Perilla frutescens var. hirtella</name>
    <name type="common">Perilla citriodora</name>
    <name type="synonym">Perilla setoyensis</name>
    <dbReference type="NCBI Taxonomy" id="608512"/>
    <lineage>
        <taxon>Eukaryota</taxon>
        <taxon>Viridiplantae</taxon>
        <taxon>Streptophyta</taxon>
        <taxon>Embryophyta</taxon>
        <taxon>Tracheophyta</taxon>
        <taxon>Spermatophyta</taxon>
        <taxon>Magnoliopsida</taxon>
        <taxon>eudicotyledons</taxon>
        <taxon>Gunneridae</taxon>
        <taxon>Pentapetalae</taxon>
        <taxon>asterids</taxon>
        <taxon>lamiids</taxon>
        <taxon>Lamiales</taxon>
        <taxon>Lamiaceae</taxon>
        <taxon>Nepetoideae</taxon>
        <taxon>Elsholtzieae</taxon>
        <taxon>Perilla</taxon>
    </lineage>
</organism>
<accession>A0AAD4IYW3</accession>
<comment type="caution">
    <text evidence="6">The sequence shown here is derived from an EMBL/GenBank/DDBJ whole genome shotgun (WGS) entry which is preliminary data.</text>
</comment>
<gene>
    <name evidence="6" type="ORF">C2S53_016206</name>
</gene>
<dbReference type="Gene3D" id="3.40.395.10">
    <property type="entry name" value="Adenoviral Proteinase, Chain A"/>
    <property type="match status" value="1"/>
</dbReference>
<evidence type="ECO:0000256" key="4">
    <source>
        <dbReference type="SAM" id="Coils"/>
    </source>
</evidence>
<evidence type="ECO:0000313" key="6">
    <source>
        <dbReference type="EMBL" id="KAH6823951.1"/>
    </source>
</evidence>
<feature type="domain" description="Ubiquitin-like protease family profile" evidence="5">
    <location>
        <begin position="540"/>
        <end position="704"/>
    </location>
</feature>
<name>A0AAD4IYW3_PERFH</name>
<dbReference type="AlphaFoldDB" id="A0AAD4IYW3"/>
<dbReference type="PROSITE" id="PS50600">
    <property type="entry name" value="ULP_PROTEASE"/>
    <property type="match status" value="1"/>
</dbReference>
<comment type="similarity">
    <text evidence="1">Belongs to the peptidase C48 family.</text>
</comment>
<dbReference type="GO" id="GO:0006508">
    <property type="term" value="P:proteolysis"/>
    <property type="evidence" value="ECO:0007669"/>
    <property type="project" value="UniProtKB-KW"/>
</dbReference>
<dbReference type="InterPro" id="IPR058352">
    <property type="entry name" value="DUF8039"/>
</dbReference>